<name>A0ABQ8Q4K9_9AGAR</name>
<reference evidence="2" key="1">
    <citation type="submission" date="2022-08" db="EMBL/GenBank/DDBJ databases">
        <authorList>
            <consortium name="DOE Joint Genome Institute"/>
            <person name="Min B."/>
            <person name="Riley R."/>
            <person name="Sierra-Patev S."/>
            <person name="Naranjo-Ortiz M."/>
            <person name="Looney B."/>
            <person name="Konkel Z."/>
            <person name="Slot J.C."/>
            <person name="Sakamoto Y."/>
            <person name="Steenwyk J.L."/>
            <person name="Rokas A."/>
            <person name="Carro J."/>
            <person name="Camarero S."/>
            <person name="Ferreira P."/>
            <person name="Molpeceres G."/>
            <person name="Ruiz-Duenas F.J."/>
            <person name="Serrano A."/>
            <person name="Henrissat B."/>
            <person name="Drula E."/>
            <person name="Hughes K.W."/>
            <person name="Mata J.L."/>
            <person name="Ishikawa N.K."/>
            <person name="Vargas-Isla R."/>
            <person name="Ushijima S."/>
            <person name="Smith C.A."/>
            <person name="Ahrendt S."/>
            <person name="Andreopoulos W."/>
            <person name="He G."/>
            <person name="Labutti K."/>
            <person name="Lipzen A."/>
            <person name="Ng V."/>
            <person name="Sandor L."/>
            <person name="Barry K."/>
            <person name="Martinez A.T."/>
            <person name="Xiao Y."/>
            <person name="Gibbons J.G."/>
            <person name="Terashima K."/>
            <person name="Hibbett D.S."/>
            <person name="Grigoriev I.V."/>
        </authorList>
    </citation>
    <scope>NUCLEOTIDE SEQUENCE</scope>
    <source>
        <strain evidence="2">TFB10827</strain>
    </source>
</reference>
<dbReference type="Pfam" id="PF20236">
    <property type="entry name" value="DUF6593"/>
    <property type="match status" value="1"/>
</dbReference>
<gene>
    <name evidence="2" type="ORF">F5050DRAFT_657393</name>
</gene>
<accession>A0ABQ8Q4K9</accession>
<feature type="domain" description="DUF6593" evidence="1">
    <location>
        <begin position="9"/>
        <end position="162"/>
    </location>
</feature>
<keyword evidence="3" id="KW-1185">Reference proteome</keyword>
<organism evidence="2 3">
    <name type="scientific">Lentinula boryana</name>
    <dbReference type="NCBI Taxonomy" id="40481"/>
    <lineage>
        <taxon>Eukaryota</taxon>
        <taxon>Fungi</taxon>
        <taxon>Dikarya</taxon>
        <taxon>Basidiomycota</taxon>
        <taxon>Agaricomycotina</taxon>
        <taxon>Agaricomycetes</taxon>
        <taxon>Agaricomycetidae</taxon>
        <taxon>Agaricales</taxon>
        <taxon>Marasmiineae</taxon>
        <taxon>Omphalotaceae</taxon>
        <taxon>Lentinula</taxon>
    </lineage>
</organism>
<dbReference type="Proteomes" id="UP001163828">
    <property type="component" value="Unassembled WGS sequence"/>
</dbReference>
<comment type="caution">
    <text evidence="2">The sequence shown here is derived from an EMBL/GenBank/DDBJ whole genome shotgun (WGS) entry which is preliminary data.</text>
</comment>
<sequence>MEFTLSDLSPYNSTFSVSTPNGTSDPMFIASTGHGLTGRKHTTIHRVGYGIDSNVLSGEIHLNIIAGDRVSVRGREMKIIDHGLAWKSIEFIASNGQVYRWKAAGTRDFNLESQQSQVIAVFSGGSKHLFSPNKQATLSIYKPEELAVEDIITTIVYVTRRRDVSKAAAAAAS</sequence>
<evidence type="ECO:0000313" key="2">
    <source>
        <dbReference type="EMBL" id="KAJ3993657.1"/>
    </source>
</evidence>
<evidence type="ECO:0000259" key="1">
    <source>
        <dbReference type="Pfam" id="PF20236"/>
    </source>
</evidence>
<dbReference type="InterPro" id="IPR046528">
    <property type="entry name" value="DUF6593"/>
</dbReference>
<proteinExistence type="predicted"/>
<evidence type="ECO:0000313" key="3">
    <source>
        <dbReference type="Proteomes" id="UP001163828"/>
    </source>
</evidence>
<protein>
    <recommendedName>
        <fullName evidence="1">DUF6593 domain-containing protein</fullName>
    </recommendedName>
</protein>
<dbReference type="EMBL" id="MU790750">
    <property type="protein sequence ID" value="KAJ3993657.1"/>
    <property type="molecule type" value="Genomic_DNA"/>
</dbReference>